<feature type="domain" description="Methyl-accepting transducer" evidence="9">
    <location>
        <begin position="282"/>
        <end position="518"/>
    </location>
</feature>
<evidence type="ECO:0000259" key="10">
    <source>
        <dbReference type="PROSITE" id="PS50885"/>
    </source>
</evidence>
<dbReference type="RefSeq" id="WP_317935141.1">
    <property type="nucleotide sequence ID" value="NZ_JAUBDH010000003.1"/>
</dbReference>
<dbReference type="Pfam" id="PF00672">
    <property type="entry name" value="HAMP"/>
    <property type="match status" value="1"/>
</dbReference>
<dbReference type="InterPro" id="IPR004089">
    <property type="entry name" value="MCPsignal_dom"/>
</dbReference>
<evidence type="ECO:0000256" key="6">
    <source>
        <dbReference type="PROSITE-ProRule" id="PRU00284"/>
    </source>
</evidence>
<evidence type="ECO:0000256" key="8">
    <source>
        <dbReference type="SAM" id="Phobius"/>
    </source>
</evidence>
<feature type="domain" description="HAMP" evidence="10">
    <location>
        <begin position="210"/>
        <end position="263"/>
    </location>
</feature>
<evidence type="ECO:0000256" key="2">
    <source>
        <dbReference type="ARBA" id="ARBA00022475"/>
    </source>
</evidence>
<evidence type="ECO:0000259" key="9">
    <source>
        <dbReference type="PROSITE" id="PS50111"/>
    </source>
</evidence>
<dbReference type="SUPFAM" id="SSF58104">
    <property type="entry name" value="Methyl-accepting chemotaxis protein (MCP) signaling domain"/>
    <property type="match status" value="1"/>
</dbReference>
<sequence length="577" mass="62089">MKTTRSLTFQLGSLLIGILIVMIAITSIATYKTAYDRLFEAAGIEAYGCANITTGLIVPEDIDAALAGDKTVQKTVGEQLNWTTAHKDIFETQYIVDLDGKLVAVDDNLKAQGFEPGDQFKIDKDAIAMLKKMGHPTYSDAYTFAGLKRLSGYAPIFKDQDPSKEVIAVSVIDFDASIVTSRTWSVVRNGILLSIVPLILAALLTLYLLRKKTKPISDLIEHSKQLAAGNLAIPDVHVTSKDEVGDLGATLNTLAVNLRTMIGTVKASSEHLSASTFQTADSLREMQAATRMISESINEAADSVADGTASVDQVAQLIQELAQDLHQADKRAEKAARISSNTMILAEEGRERAVSLSEDMEKISYSSTSTKEAIHGLIDSAKKIQLITESISDIAAQTNLLALNASIEAARAGEHGKGFAVVADEVRRLAEQSNQDVQEVDKLIKDISSSIAEVVQSTEESGKLIENGSATVHQTAQTLGNISSAVEDNVAEVTSISESLRSEAQKSELVDQHIRLLADAIRALEEMTSNISASGEETSATITEVADQSEEMKRLAADLSASVETFRLTNLDAFQNL</sequence>
<dbReference type="Pfam" id="PF00015">
    <property type="entry name" value="MCPsignal"/>
    <property type="match status" value="1"/>
</dbReference>
<dbReference type="CDD" id="cd06225">
    <property type="entry name" value="HAMP"/>
    <property type="match status" value="1"/>
</dbReference>
<reference evidence="11 12" key="1">
    <citation type="submission" date="2023-06" db="EMBL/GenBank/DDBJ databases">
        <title>Sporosarcina sp. nov., isolated from Korean traditional fermented seafood 'Jeotgal'.</title>
        <authorList>
            <person name="Yang A.-I."/>
            <person name="Shin N.-R."/>
        </authorList>
    </citation>
    <scope>NUCLEOTIDE SEQUENCE [LARGE SCALE GENOMIC DNA]</scope>
    <source>
        <strain evidence="11 12">KCTC3840</strain>
    </source>
</reference>
<feature type="coiled-coil region" evidence="7">
    <location>
        <begin position="311"/>
        <end position="338"/>
    </location>
</feature>
<evidence type="ECO:0000256" key="4">
    <source>
        <dbReference type="ARBA" id="ARBA00023224"/>
    </source>
</evidence>
<dbReference type="PROSITE" id="PS50885">
    <property type="entry name" value="HAMP"/>
    <property type="match status" value="1"/>
</dbReference>
<evidence type="ECO:0000256" key="3">
    <source>
        <dbReference type="ARBA" id="ARBA00023136"/>
    </source>
</evidence>
<comment type="subcellular location">
    <subcellularLocation>
        <location evidence="1">Cell membrane</location>
    </subcellularLocation>
</comment>
<dbReference type="SMART" id="SM00283">
    <property type="entry name" value="MA"/>
    <property type="match status" value="1"/>
</dbReference>
<keyword evidence="8" id="KW-0812">Transmembrane</keyword>
<keyword evidence="2" id="KW-1003">Cell membrane</keyword>
<evidence type="ECO:0000256" key="5">
    <source>
        <dbReference type="ARBA" id="ARBA00029447"/>
    </source>
</evidence>
<keyword evidence="7" id="KW-0175">Coiled coil</keyword>
<keyword evidence="8" id="KW-1133">Transmembrane helix</keyword>
<name>A0ABU4FXZ8_9BACL</name>
<feature type="transmembrane region" description="Helical" evidence="8">
    <location>
        <begin position="12"/>
        <end position="31"/>
    </location>
</feature>
<evidence type="ECO:0000313" key="12">
    <source>
        <dbReference type="Proteomes" id="UP001280629"/>
    </source>
</evidence>
<dbReference type="EMBL" id="JAUBDH010000003">
    <property type="protein sequence ID" value="MDW0109595.1"/>
    <property type="molecule type" value="Genomic_DNA"/>
</dbReference>
<gene>
    <name evidence="11" type="ORF">QT716_05945</name>
</gene>
<protein>
    <submittedName>
        <fullName evidence="11">HAMP domain-containing methyl-accepting chemotaxis protein</fullName>
    </submittedName>
</protein>
<dbReference type="InterPro" id="IPR003660">
    <property type="entry name" value="HAMP_dom"/>
</dbReference>
<comment type="similarity">
    <text evidence="5">Belongs to the methyl-accepting chemotaxis (MCP) protein family.</text>
</comment>
<comment type="caution">
    <text evidence="11">The sequence shown here is derived from an EMBL/GenBank/DDBJ whole genome shotgun (WGS) entry which is preliminary data.</text>
</comment>
<feature type="transmembrane region" description="Helical" evidence="8">
    <location>
        <begin position="191"/>
        <end position="209"/>
    </location>
</feature>
<proteinExistence type="inferred from homology"/>
<dbReference type="PANTHER" id="PTHR32089">
    <property type="entry name" value="METHYL-ACCEPTING CHEMOTAXIS PROTEIN MCPB"/>
    <property type="match status" value="1"/>
</dbReference>
<dbReference type="Gene3D" id="1.10.287.950">
    <property type="entry name" value="Methyl-accepting chemotaxis protein"/>
    <property type="match status" value="1"/>
</dbReference>
<evidence type="ECO:0000256" key="1">
    <source>
        <dbReference type="ARBA" id="ARBA00004236"/>
    </source>
</evidence>
<dbReference type="PANTHER" id="PTHR32089:SF112">
    <property type="entry name" value="LYSOZYME-LIKE PROTEIN-RELATED"/>
    <property type="match status" value="1"/>
</dbReference>
<evidence type="ECO:0000313" key="11">
    <source>
        <dbReference type="EMBL" id="MDW0109595.1"/>
    </source>
</evidence>
<dbReference type="PROSITE" id="PS50111">
    <property type="entry name" value="CHEMOTAXIS_TRANSDUC_2"/>
    <property type="match status" value="1"/>
</dbReference>
<keyword evidence="4 6" id="KW-0807">Transducer</keyword>
<evidence type="ECO:0000256" key="7">
    <source>
        <dbReference type="SAM" id="Coils"/>
    </source>
</evidence>
<dbReference type="SMART" id="SM00304">
    <property type="entry name" value="HAMP"/>
    <property type="match status" value="1"/>
</dbReference>
<keyword evidence="12" id="KW-1185">Reference proteome</keyword>
<dbReference type="Proteomes" id="UP001280629">
    <property type="component" value="Unassembled WGS sequence"/>
</dbReference>
<organism evidence="11 12">
    <name type="scientific">Sporosarcina aquimarina</name>
    <dbReference type="NCBI Taxonomy" id="114975"/>
    <lineage>
        <taxon>Bacteria</taxon>
        <taxon>Bacillati</taxon>
        <taxon>Bacillota</taxon>
        <taxon>Bacilli</taxon>
        <taxon>Bacillales</taxon>
        <taxon>Caryophanaceae</taxon>
        <taxon>Sporosarcina</taxon>
    </lineage>
</organism>
<accession>A0ABU4FXZ8</accession>
<keyword evidence="3 8" id="KW-0472">Membrane</keyword>